<evidence type="ECO:0000313" key="2">
    <source>
        <dbReference type="EMBL" id="EFO96187.1"/>
    </source>
</evidence>
<keyword evidence="1" id="KW-0175">Coiled coil</keyword>
<dbReference type="Pfam" id="PF12078">
    <property type="entry name" value="DUF3557"/>
    <property type="match status" value="1"/>
</dbReference>
<dbReference type="RefSeq" id="XP_003107129.2">
    <property type="nucleotide sequence ID" value="XM_003107081.2"/>
</dbReference>
<dbReference type="InterPro" id="IPR021942">
    <property type="entry name" value="DUF3557"/>
</dbReference>
<evidence type="ECO:0000256" key="1">
    <source>
        <dbReference type="SAM" id="Coils"/>
    </source>
</evidence>
<dbReference type="Proteomes" id="UP000008281">
    <property type="component" value="Unassembled WGS sequence"/>
</dbReference>
<dbReference type="KEGG" id="crq:GCK72_007787"/>
<dbReference type="PANTHER" id="PTHR31379">
    <property type="entry name" value="F-BOX C PROTEIN-RELATED-RELATED"/>
    <property type="match status" value="1"/>
</dbReference>
<keyword evidence="3" id="KW-1185">Reference proteome</keyword>
<name>E3M9S4_CAERE</name>
<reference evidence="2" key="1">
    <citation type="submission" date="2007-07" db="EMBL/GenBank/DDBJ databases">
        <title>PCAP assembly of the Caenorhabditis remanei genome.</title>
        <authorList>
            <consortium name="The Caenorhabditis remanei Sequencing Consortium"/>
            <person name="Wilson R.K."/>
        </authorList>
    </citation>
    <scope>NUCLEOTIDE SEQUENCE [LARGE SCALE GENOMIC DNA]</scope>
    <source>
        <strain evidence="2">PB4641</strain>
    </source>
</reference>
<feature type="coiled-coil region" evidence="1">
    <location>
        <begin position="126"/>
        <end position="153"/>
    </location>
</feature>
<dbReference type="PANTHER" id="PTHR31379:SF1">
    <property type="entry name" value="F-BOX C PROTEIN-RELATED"/>
    <property type="match status" value="1"/>
</dbReference>
<dbReference type="AlphaFoldDB" id="E3M9S4"/>
<evidence type="ECO:0000313" key="3">
    <source>
        <dbReference type="Proteomes" id="UP000008281"/>
    </source>
</evidence>
<organism evidence="3">
    <name type="scientific">Caenorhabditis remanei</name>
    <name type="common">Caenorhabditis vulgaris</name>
    <dbReference type="NCBI Taxonomy" id="31234"/>
    <lineage>
        <taxon>Eukaryota</taxon>
        <taxon>Metazoa</taxon>
        <taxon>Ecdysozoa</taxon>
        <taxon>Nematoda</taxon>
        <taxon>Chromadorea</taxon>
        <taxon>Rhabditida</taxon>
        <taxon>Rhabditina</taxon>
        <taxon>Rhabditomorpha</taxon>
        <taxon>Rhabditoidea</taxon>
        <taxon>Rhabditidae</taxon>
        <taxon>Peloderinae</taxon>
        <taxon>Caenorhabditis</taxon>
    </lineage>
</organism>
<accession>E3M9S4</accession>
<dbReference type="HOGENOM" id="CLU_042576_0_1_1"/>
<gene>
    <name evidence="2" type="ORF">CRE_14726</name>
</gene>
<proteinExistence type="predicted"/>
<dbReference type="InParanoid" id="E3M9S4"/>
<sequence length="440" mass="50802">MTEAMDKTCMEYVLKYMNPNLRSNLSRRCPAIRPIEESLVLPIQTLTVTPTSLQVNDITYNLGIIRHYPIEKTPESIQEINEQGGLNYDVDIYGIRYEPDVPETTRDPWNAGEGPRFPTTRISEKNMKLVNEEQKFMDRIEELQEELLVLQLDDPDLNRKRINQLQEELTPLYHRYKRTSPPFDHYMLLTILKNGAPLKIEVVGYTKLLPDAMKYLQSKVIGNRTLIVDTLRTEGAILDGLKIVSVKSLDIKTNATKVLNYLYYSLNHQNLFDSLEIHGDFAFKHPLVQTAQKLIFNDFGDEGRYQTMTTLKNWDVLVTHEIFFKEHVMDLIEFWMVEAEHGKCYQFRVHEDVIGEVQMLMEALKEVEGAKVEKASSLIFPNSILLPMANSLELLVDCLPDPQLSVDDKNVYNFRLKVQTETELSESGAPMTRFLFSSSV</sequence>
<dbReference type="GeneID" id="9805108"/>
<dbReference type="EMBL" id="DS268430">
    <property type="protein sequence ID" value="EFO96187.1"/>
    <property type="molecule type" value="Genomic_DNA"/>
</dbReference>
<dbReference type="CTD" id="9805108"/>
<protein>
    <submittedName>
        <fullName evidence="2">Uncharacterized protein</fullName>
    </submittedName>
</protein>